<dbReference type="GO" id="GO:0016567">
    <property type="term" value="P:protein ubiquitination"/>
    <property type="evidence" value="ECO:0000318"/>
    <property type="project" value="GO_Central"/>
</dbReference>
<dbReference type="GO" id="GO:0005634">
    <property type="term" value="C:nucleus"/>
    <property type="evidence" value="ECO:0000318"/>
    <property type="project" value="GO_Central"/>
</dbReference>
<evidence type="ECO:0000313" key="2">
    <source>
        <dbReference type="Proteomes" id="UP000036987"/>
    </source>
</evidence>
<dbReference type="GO" id="GO:0031386">
    <property type="term" value="F:protein tag activity"/>
    <property type="evidence" value="ECO:0000318"/>
    <property type="project" value="GO_Central"/>
</dbReference>
<evidence type="ECO:0000313" key="1">
    <source>
        <dbReference type="EMBL" id="KMZ62452.1"/>
    </source>
</evidence>
<accession>A0A0K9P2H2</accession>
<protein>
    <submittedName>
        <fullName evidence="1">Uncharacterized protein</fullName>
    </submittedName>
</protein>
<gene>
    <name evidence="1" type="ORF">ZOSMA_461G00030</name>
</gene>
<dbReference type="EMBL" id="LFYR01001354">
    <property type="protein sequence ID" value="KMZ62452.1"/>
    <property type="molecule type" value="Genomic_DNA"/>
</dbReference>
<dbReference type="AlphaFoldDB" id="A0A0K9P2H2"/>
<name>A0A0K9P2H2_ZOSMR</name>
<dbReference type="GO" id="GO:0005737">
    <property type="term" value="C:cytoplasm"/>
    <property type="evidence" value="ECO:0000318"/>
    <property type="project" value="GO_Central"/>
</dbReference>
<organism evidence="1 2">
    <name type="scientific">Zostera marina</name>
    <name type="common">Eelgrass</name>
    <dbReference type="NCBI Taxonomy" id="29655"/>
    <lineage>
        <taxon>Eukaryota</taxon>
        <taxon>Viridiplantae</taxon>
        <taxon>Streptophyta</taxon>
        <taxon>Embryophyta</taxon>
        <taxon>Tracheophyta</taxon>
        <taxon>Spermatophyta</taxon>
        <taxon>Magnoliopsida</taxon>
        <taxon>Liliopsida</taxon>
        <taxon>Zosteraceae</taxon>
        <taxon>Zostera</taxon>
    </lineage>
</organism>
<reference evidence="2" key="1">
    <citation type="journal article" date="2016" name="Nature">
        <title>The genome of the seagrass Zostera marina reveals angiosperm adaptation to the sea.</title>
        <authorList>
            <person name="Olsen J.L."/>
            <person name="Rouze P."/>
            <person name="Verhelst B."/>
            <person name="Lin Y.-C."/>
            <person name="Bayer T."/>
            <person name="Collen J."/>
            <person name="Dattolo E."/>
            <person name="De Paoli E."/>
            <person name="Dittami S."/>
            <person name="Maumus F."/>
            <person name="Michel G."/>
            <person name="Kersting A."/>
            <person name="Lauritano C."/>
            <person name="Lohaus R."/>
            <person name="Toepel M."/>
            <person name="Tonon T."/>
            <person name="Vanneste K."/>
            <person name="Amirebrahimi M."/>
            <person name="Brakel J."/>
            <person name="Bostroem C."/>
            <person name="Chovatia M."/>
            <person name="Grimwood J."/>
            <person name="Jenkins J.W."/>
            <person name="Jueterbock A."/>
            <person name="Mraz A."/>
            <person name="Stam W.T."/>
            <person name="Tice H."/>
            <person name="Bornberg-Bauer E."/>
            <person name="Green P.J."/>
            <person name="Pearson G.A."/>
            <person name="Procaccini G."/>
            <person name="Duarte C.M."/>
            <person name="Schmutz J."/>
            <person name="Reusch T.B.H."/>
            <person name="Van de Peer Y."/>
        </authorList>
    </citation>
    <scope>NUCLEOTIDE SEQUENCE [LARGE SCALE GENOMIC DNA]</scope>
    <source>
        <strain evidence="2">cv. Finnish</strain>
    </source>
</reference>
<dbReference type="InterPro" id="IPR029071">
    <property type="entry name" value="Ubiquitin-like_domsf"/>
</dbReference>
<dbReference type="GO" id="GO:0019941">
    <property type="term" value="P:modification-dependent protein catabolic process"/>
    <property type="evidence" value="ECO:0000318"/>
    <property type="project" value="GO_Central"/>
</dbReference>
<comment type="caution">
    <text evidence="1">The sequence shown here is derived from an EMBL/GenBank/DDBJ whole genome shotgun (WGS) entry which is preliminary data.</text>
</comment>
<dbReference type="Gene3D" id="3.10.20.90">
    <property type="entry name" value="Phosphatidylinositol 3-kinase Catalytic Subunit, Chain A, domain 1"/>
    <property type="match status" value="1"/>
</dbReference>
<dbReference type="SUPFAM" id="SSF54236">
    <property type="entry name" value="Ubiquitin-like"/>
    <property type="match status" value="2"/>
</dbReference>
<sequence length="274" mass="31710">MDLILISYPNKFSNTNFDIKDSNKVETYLYGNFETIGEMKQAIFPLSRTSPVVPLDRLHFMTITFEGYITLLIEDDLKPSDYNVDHGSTILITTKMNPTIVEVTVSYDIWSEKCRFSSTDKVSSLKSWIQDEFHIPPRRQILEIYQVEMRAESKLEDYFMNKQHSVRVGEVNMEMARMISVNVGILVGIMDKEKKEGYESTSVLREPEKYIVENRDTLYMLMLNVGVRNVDKNWKTCALFINGMEEKERLTVKDISFEELGVVDGSSVTLVLTY</sequence>
<dbReference type="Proteomes" id="UP000036987">
    <property type="component" value="Unassembled WGS sequence"/>
</dbReference>
<proteinExistence type="predicted"/>
<dbReference type="GO" id="GO:0031625">
    <property type="term" value="F:ubiquitin protein ligase binding"/>
    <property type="evidence" value="ECO:0000318"/>
    <property type="project" value="GO_Central"/>
</dbReference>
<keyword evidence="2" id="KW-1185">Reference proteome</keyword>